<keyword evidence="3 6" id="KW-0378">Hydrolase</keyword>
<evidence type="ECO:0000256" key="5">
    <source>
        <dbReference type="ARBA" id="ARBA00023180"/>
    </source>
</evidence>
<keyword evidence="2" id="KW-0719">Serine esterase</keyword>
<name>A0A9P0GWZ3_PHACE</name>
<keyword evidence="5" id="KW-0325">Glycoprotein</keyword>
<feature type="chain" id="PRO_5040543096" description="Carboxylic ester hydrolase" evidence="6">
    <location>
        <begin position="22"/>
        <end position="552"/>
    </location>
</feature>
<keyword evidence="9" id="KW-1185">Reference proteome</keyword>
<organism evidence="8 9">
    <name type="scientific">Phaedon cochleariae</name>
    <name type="common">Mustard beetle</name>
    <dbReference type="NCBI Taxonomy" id="80249"/>
    <lineage>
        <taxon>Eukaryota</taxon>
        <taxon>Metazoa</taxon>
        <taxon>Ecdysozoa</taxon>
        <taxon>Arthropoda</taxon>
        <taxon>Hexapoda</taxon>
        <taxon>Insecta</taxon>
        <taxon>Pterygota</taxon>
        <taxon>Neoptera</taxon>
        <taxon>Endopterygota</taxon>
        <taxon>Coleoptera</taxon>
        <taxon>Polyphaga</taxon>
        <taxon>Cucujiformia</taxon>
        <taxon>Chrysomeloidea</taxon>
        <taxon>Chrysomelidae</taxon>
        <taxon>Chrysomelinae</taxon>
        <taxon>Chrysomelini</taxon>
        <taxon>Phaedon</taxon>
    </lineage>
</organism>
<dbReference type="InterPro" id="IPR002018">
    <property type="entry name" value="CarbesteraseB"/>
</dbReference>
<accession>A0A9P0GWZ3</accession>
<evidence type="ECO:0000256" key="6">
    <source>
        <dbReference type="RuleBase" id="RU361235"/>
    </source>
</evidence>
<dbReference type="InterPro" id="IPR019826">
    <property type="entry name" value="Carboxylesterase_B_AS"/>
</dbReference>
<proteinExistence type="inferred from homology"/>
<dbReference type="SUPFAM" id="SSF53474">
    <property type="entry name" value="alpha/beta-Hydrolases"/>
    <property type="match status" value="1"/>
</dbReference>
<evidence type="ECO:0000313" key="9">
    <source>
        <dbReference type="Proteomes" id="UP001153737"/>
    </source>
</evidence>
<feature type="domain" description="Carboxylesterase type B" evidence="7">
    <location>
        <begin position="29"/>
        <end position="530"/>
    </location>
</feature>
<dbReference type="InterPro" id="IPR019819">
    <property type="entry name" value="Carboxylesterase_B_CS"/>
</dbReference>
<protein>
    <recommendedName>
        <fullName evidence="6">Carboxylic ester hydrolase</fullName>
        <ecNumber evidence="6">3.1.1.-</ecNumber>
    </recommendedName>
</protein>
<dbReference type="Pfam" id="PF00135">
    <property type="entry name" value="COesterase"/>
    <property type="match status" value="1"/>
</dbReference>
<feature type="signal peptide" evidence="6">
    <location>
        <begin position="1"/>
        <end position="21"/>
    </location>
</feature>
<dbReference type="Gene3D" id="3.40.50.1820">
    <property type="entry name" value="alpha/beta hydrolase"/>
    <property type="match status" value="1"/>
</dbReference>
<comment type="similarity">
    <text evidence="1 6">Belongs to the type-B carboxylesterase/lipase family.</text>
</comment>
<dbReference type="AlphaFoldDB" id="A0A9P0GWZ3"/>
<reference evidence="8" key="2">
    <citation type="submission" date="2022-10" db="EMBL/GenBank/DDBJ databases">
        <authorList>
            <consortium name="ENA_rothamsted_submissions"/>
            <consortium name="culmorum"/>
            <person name="King R."/>
        </authorList>
    </citation>
    <scope>NUCLEOTIDE SEQUENCE</scope>
</reference>
<dbReference type="PROSITE" id="PS00122">
    <property type="entry name" value="CARBOXYLESTERASE_B_1"/>
    <property type="match status" value="1"/>
</dbReference>
<sequence>MSLEGTFLFIISLLILDGVLSNNVSGERPFINTPLGTIRGTWQQSFEGRRYASFEGIPYAQPPIGNLRFEEPRPIKPWNGIWEASKLYRCAQYENGEEDCLYINVYIPETNQKENFDVIAHIHGGGFVSGGTNDFVNPKYVMDVDTILVTFSYRLGILGFLSTEDEVVPGNNGLKDQTLALKWIQSNIASFGGNPQSVTLTGFSAGAASVHFQYFSPMSEGLFKRGFSLSGTALNSWAIQRNPRSRAETVASAVGCPTIETKPMVECLKTRPAHLLIDSMKHVQPLDQMPSCVFAPVVEKNYSGNAFLTEHPYEMLKNGKVLDVPWMVSVTENDGLIYLLLNENNFDEINSQWEKVADIIMDYEGLIPESHYVDAAKRIRDFYFPDGVSMSKENLNNFEKMFTDWIVLLPAEKAISMQSKITNSPVYYFRLSFSGQNSFIDTLGTTLTDIEGTCHGDDMIYFFGGMITKDLSENEIQLKNSCMNMLYSYAKEGLPVFDTTRLDSLNNENGLFYYNISGPQDIRKQMRTQNAAVSLWTDIMGYSNTQSTKEEL</sequence>
<keyword evidence="4" id="KW-1015">Disulfide bond</keyword>
<dbReference type="InterPro" id="IPR029058">
    <property type="entry name" value="AB_hydrolase_fold"/>
</dbReference>
<evidence type="ECO:0000256" key="2">
    <source>
        <dbReference type="ARBA" id="ARBA00022487"/>
    </source>
</evidence>
<dbReference type="OrthoDB" id="6846267at2759"/>
<dbReference type="PROSITE" id="PS00941">
    <property type="entry name" value="CARBOXYLESTERASE_B_2"/>
    <property type="match status" value="1"/>
</dbReference>
<reference evidence="8" key="1">
    <citation type="submission" date="2022-01" db="EMBL/GenBank/DDBJ databases">
        <authorList>
            <person name="King R."/>
        </authorList>
    </citation>
    <scope>NUCLEOTIDE SEQUENCE</scope>
</reference>
<evidence type="ECO:0000313" key="8">
    <source>
        <dbReference type="EMBL" id="CAH1175577.1"/>
    </source>
</evidence>
<evidence type="ECO:0000256" key="4">
    <source>
        <dbReference type="ARBA" id="ARBA00023157"/>
    </source>
</evidence>
<dbReference type="EMBL" id="OU896713">
    <property type="protein sequence ID" value="CAH1175577.1"/>
    <property type="molecule type" value="Genomic_DNA"/>
</dbReference>
<gene>
    <name evidence="8" type="ORF">PHAECO_LOCUS11098</name>
</gene>
<dbReference type="InterPro" id="IPR050309">
    <property type="entry name" value="Type-B_Carboxylest/Lipase"/>
</dbReference>
<dbReference type="GO" id="GO:0052689">
    <property type="term" value="F:carboxylic ester hydrolase activity"/>
    <property type="evidence" value="ECO:0007669"/>
    <property type="project" value="UniProtKB-KW"/>
</dbReference>
<evidence type="ECO:0000256" key="3">
    <source>
        <dbReference type="ARBA" id="ARBA00022801"/>
    </source>
</evidence>
<evidence type="ECO:0000259" key="7">
    <source>
        <dbReference type="Pfam" id="PF00135"/>
    </source>
</evidence>
<evidence type="ECO:0000256" key="1">
    <source>
        <dbReference type="ARBA" id="ARBA00005964"/>
    </source>
</evidence>
<dbReference type="Proteomes" id="UP001153737">
    <property type="component" value="Chromosome 7"/>
</dbReference>
<dbReference type="EC" id="3.1.1.-" evidence="6"/>
<dbReference type="PANTHER" id="PTHR11559">
    <property type="entry name" value="CARBOXYLESTERASE"/>
    <property type="match status" value="1"/>
</dbReference>
<keyword evidence="6" id="KW-0732">Signal</keyword>